<keyword evidence="2" id="KW-1185">Reference proteome</keyword>
<reference evidence="2" key="1">
    <citation type="journal article" date="2023" name="Nat. Plants">
        <title>Single-cell RNA sequencing provides a high-resolution roadmap for understanding the multicellular compartmentation of specialized metabolism.</title>
        <authorList>
            <person name="Sun S."/>
            <person name="Shen X."/>
            <person name="Li Y."/>
            <person name="Li Y."/>
            <person name="Wang S."/>
            <person name="Li R."/>
            <person name="Zhang H."/>
            <person name="Shen G."/>
            <person name="Guo B."/>
            <person name="Wei J."/>
            <person name="Xu J."/>
            <person name="St-Pierre B."/>
            <person name="Chen S."/>
            <person name="Sun C."/>
        </authorList>
    </citation>
    <scope>NUCLEOTIDE SEQUENCE [LARGE SCALE GENOMIC DNA]</scope>
</reference>
<accession>A0ACB9ZIP0</accession>
<dbReference type="EMBL" id="CM044708">
    <property type="protein sequence ID" value="KAI5647373.1"/>
    <property type="molecule type" value="Genomic_DNA"/>
</dbReference>
<evidence type="ECO:0000313" key="2">
    <source>
        <dbReference type="Proteomes" id="UP001060085"/>
    </source>
</evidence>
<dbReference type="Proteomes" id="UP001060085">
    <property type="component" value="Linkage Group LG08"/>
</dbReference>
<proteinExistence type="predicted"/>
<gene>
    <name evidence="1" type="ORF">M9H77_33378</name>
</gene>
<sequence>MILCSCQPWISTLALSQNCRTQMEVDQIHSKLVTTGLITNPGFTTKLILNLAKSPYQVLVRFANYLFFSHYAFKNSDNKKDPFVWNSILKSFSHGSDPQNALELFILMLENGVLVDRYSFSLVLKACSKLGLAEFGMQIHGLLRKFEFGSDLFLENCLISMYTKCGCVAFGRQVFDRIMNKDSVSYNSMIDGYVKSGMVDFARELFDSLPFGMKNLITWNTMVSGYVKSEHDFELAWELFGKMPERDVVSWNLMIDCCLKNGRFGMARILFDKMPEKDVASWAIMVDGYSRTGNIDVARGFFDKMPVRDVISCNAMMAGYARNGHFLESLKIYHDMLSCSDLAPDNATLLIALSAAAQLGNIDEGVSVHHYIEENGFDANGKLGVALIDMYAKCGNVGHAIKIFEDIVDRTVNHWNAMIGGLAIHGLGELAFEFFMEMETLSIEPDDITFIALLNACAHAGMVKEGLICFEIMRRVHKIEPKLQHYGCIVDILSRAGQIEEAKRFVNKMPIEPNAVILRTLLSACKNHENLSIGIPVAEDLIELNSFSPSSYVLLSNMFAQFGLWDHVRSLRTMMKEKDVKRFPGCSWIELEGNVHQFFVGDTSHHQVSEIFSTLLR</sequence>
<organism evidence="1 2">
    <name type="scientific">Catharanthus roseus</name>
    <name type="common">Madagascar periwinkle</name>
    <name type="synonym">Vinca rosea</name>
    <dbReference type="NCBI Taxonomy" id="4058"/>
    <lineage>
        <taxon>Eukaryota</taxon>
        <taxon>Viridiplantae</taxon>
        <taxon>Streptophyta</taxon>
        <taxon>Embryophyta</taxon>
        <taxon>Tracheophyta</taxon>
        <taxon>Spermatophyta</taxon>
        <taxon>Magnoliopsida</taxon>
        <taxon>eudicotyledons</taxon>
        <taxon>Gunneridae</taxon>
        <taxon>Pentapetalae</taxon>
        <taxon>asterids</taxon>
        <taxon>lamiids</taxon>
        <taxon>Gentianales</taxon>
        <taxon>Apocynaceae</taxon>
        <taxon>Rauvolfioideae</taxon>
        <taxon>Vinceae</taxon>
        <taxon>Catharanthinae</taxon>
        <taxon>Catharanthus</taxon>
    </lineage>
</organism>
<evidence type="ECO:0000313" key="1">
    <source>
        <dbReference type="EMBL" id="KAI5647373.1"/>
    </source>
</evidence>
<protein>
    <submittedName>
        <fullName evidence="1">Uncharacterized protein</fullName>
    </submittedName>
</protein>
<name>A0ACB9ZIP0_CATRO</name>
<comment type="caution">
    <text evidence="1">The sequence shown here is derived from an EMBL/GenBank/DDBJ whole genome shotgun (WGS) entry which is preliminary data.</text>
</comment>